<keyword evidence="3" id="KW-1185">Reference proteome</keyword>
<reference evidence="3" key="1">
    <citation type="submission" date="2013-09" db="EMBL/GenBank/DDBJ databases">
        <title>Corchorus olitorius genome sequencing.</title>
        <authorList>
            <person name="Alam M."/>
            <person name="Haque M.S."/>
            <person name="Islam M.S."/>
            <person name="Emdad E.M."/>
            <person name="Islam M.M."/>
            <person name="Ahmed B."/>
            <person name="Halim A."/>
            <person name="Hossen Q.M.M."/>
            <person name="Hossain M.Z."/>
            <person name="Ahmed R."/>
            <person name="Khan M.M."/>
            <person name="Islam R."/>
            <person name="Rashid M.M."/>
            <person name="Khan S.A."/>
            <person name="Rahman M.S."/>
            <person name="Alam M."/>
            <person name="Yahiya A.S."/>
            <person name="Khan M.S."/>
            <person name="Azam M.S."/>
            <person name="Haque T."/>
            <person name="Lashkar M.Z.H."/>
            <person name="Akhand A.I."/>
            <person name="Morshed G."/>
            <person name="Roy S."/>
            <person name="Uddin K.S."/>
            <person name="Rabeya T."/>
            <person name="Hossain A.S."/>
            <person name="Chowdhury A."/>
            <person name="Snigdha A.R."/>
            <person name="Mortoza M.S."/>
            <person name="Matin S.A."/>
            <person name="Hoque S.M.E."/>
            <person name="Islam M.K."/>
            <person name="Roy D.K."/>
            <person name="Haider R."/>
            <person name="Moosa M.M."/>
            <person name="Elias S.M."/>
            <person name="Hasan A.M."/>
            <person name="Jahan S."/>
            <person name="Shafiuddin M."/>
            <person name="Mahmood N."/>
            <person name="Shommy N.S."/>
        </authorList>
    </citation>
    <scope>NUCLEOTIDE SEQUENCE [LARGE SCALE GENOMIC DNA]</scope>
    <source>
        <strain evidence="3">cv. O-4</strain>
    </source>
</reference>
<feature type="domain" description="F-box associated beta-propeller type 1" evidence="1">
    <location>
        <begin position="52"/>
        <end position="288"/>
    </location>
</feature>
<sequence>MAALPSKSIVRFRCLSRSWQAFLTSPFFINQTKTKSQRLIVSSGETFGVIKHEANKEIECKELEFPLKSPKQNKYYMLGCCNGLLLLVEPRECLILWNPSTRECQQLHVHPRLSNDALGNYGFGYDQSTDDFKVIIFDYFLNSHIEVEGCLLIYSLKSNTWKRICGIPQLLIDQSKSGILVDEFLYWSTISSGLGKWVLGFNLKSDKFEKIRPPNDIAEQYHSFLGLGLIGGCLSLGQNHNHNHGLIIDIWKLVKDGQSWIKIMSIMNLEGLANPNCWVPYCILNNGEVLLSYLDTKTFLYGEDSRTLRLKIQLYDPVNGKLRAGILRDYRQAITYDVQSLVSPKVMCSIESSSTVQIETLGFTELYGKHWSESF</sequence>
<dbReference type="InterPro" id="IPR006527">
    <property type="entry name" value="F-box-assoc_dom_typ1"/>
</dbReference>
<organism evidence="2 3">
    <name type="scientific">Corchorus olitorius</name>
    <dbReference type="NCBI Taxonomy" id="93759"/>
    <lineage>
        <taxon>Eukaryota</taxon>
        <taxon>Viridiplantae</taxon>
        <taxon>Streptophyta</taxon>
        <taxon>Embryophyta</taxon>
        <taxon>Tracheophyta</taxon>
        <taxon>Spermatophyta</taxon>
        <taxon>Magnoliopsida</taxon>
        <taxon>eudicotyledons</taxon>
        <taxon>Gunneridae</taxon>
        <taxon>Pentapetalae</taxon>
        <taxon>rosids</taxon>
        <taxon>malvids</taxon>
        <taxon>Malvales</taxon>
        <taxon>Malvaceae</taxon>
        <taxon>Grewioideae</taxon>
        <taxon>Apeibeae</taxon>
        <taxon>Corchorus</taxon>
    </lineage>
</organism>
<dbReference type="SUPFAM" id="SSF50965">
    <property type="entry name" value="Galactose oxidase, central domain"/>
    <property type="match status" value="1"/>
</dbReference>
<accession>A0A1R3KBS1</accession>
<dbReference type="Proteomes" id="UP000187203">
    <property type="component" value="Unassembled WGS sequence"/>
</dbReference>
<evidence type="ECO:0000313" key="3">
    <source>
        <dbReference type="Proteomes" id="UP000187203"/>
    </source>
</evidence>
<name>A0A1R3KBS1_9ROSI</name>
<dbReference type="NCBIfam" id="TIGR01640">
    <property type="entry name" value="F_box_assoc_1"/>
    <property type="match status" value="1"/>
</dbReference>
<evidence type="ECO:0000259" key="1">
    <source>
        <dbReference type="Pfam" id="PF07734"/>
    </source>
</evidence>
<dbReference type="InterPro" id="IPR017451">
    <property type="entry name" value="F-box-assoc_interact_dom"/>
</dbReference>
<dbReference type="EMBL" id="AWUE01014252">
    <property type="protein sequence ID" value="OMP04489.1"/>
    <property type="molecule type" value="Genomic_DNA"/>
</dbReference>
<dbReference type="STRING" id="93759.A0A1R3KBS1"/>
<comment type="caution">
    <text evidence="2">The sequence shown here is derived from an EMBL/GenBank/DDBJ whole genome shotgun (WGS) entry which is preliminary data.</text>
</comment>
<dbReference type="PANTHER" id="PTHR31672">
    <property type="entry name" value="BNACNNG10540D PROTEIN"/>
    <property type="match status" value="1"/>
</dbReference>
<dbReference type="InterPro" id="IPR050796">
    <property type="entry name" value="SCF_F-box_component"/>
</dbReference>
<dbReference type="InterPro" id="IPR011043">
    <property type="entry name" value="Gal_Oxase/kelch_b-propeller"/>
</dbReference>
<evidence type="ECO:0000313" key="2">
    <source>
        <dbReference type="EMBL" id="OMP04489.1"/>
    </source>
</evidence>
<dbReference type="Pfam" id="PF07734">
    <property type="entry name" value="FBA_1"/>
    <property type="match status" value="1"/>
</dbReference>
<proteinExistence type="predicted"/>
<dbReference type="AlphaFoldDB" id="A0A1R3KBS1"/>
<dbReference type="PANTHER" id="PTHR31672:SF13">
    <property type="entry name" value="F-BOX PROTEIN CPR30-LIKE"/>
    <property type="match status" value="1"/>
</dbReference>
<protein>
    <recommendedName>
        <fullName evidence="1">F-box associated beta-propeller type 1 domain-containing protein</fullName>
    </recommendedName>
</protein>
<dbReference type="OrthoDB" id="1655013at2759"/>
<gene>
    <name evidence="2" type="ORF">COLO4_09614</name>
</gene>